<dbReference type="EMBL" id="KZ110592">
    <property type="protein sequence ID" value="OSX66336.1"/>
    <property type="molecule type" value="Genomic_DNA"/>
</dbReference>
<dbReference type="RefSeq" id="XP_024343130.1">
    <property type="nucleotide sequence ID" value="XM_024476788.1"/>
</dbReference>
<dbReference type="OrthoDB" id="3145912at2759"/>
<proteinExistence type="predicted"/>
<dbReference type="Proteomes" id="UP000194127">
    <property type="component" value="Unassembled WGS sequence"/>
</dbReference>
<keyword evidence="2" id="KW-1185">Reference proteome</keyword>
<evidence type="ECO:0008006" key="3">
    <source>
        <dbReference type="Google" id="ProtNLM"/>
    </source>
</evidence>
<evidence type="ECO:0000313" key="1">
    <source>
        <dbReference type="EMBL" id="OSX66336.1"/>
    </source>
</evidence>
<gene>
    <name evidence="1" type="ORF">POSPLADRAFT_1031393</name>
</gene>
<evidence type="ECO:0000313" key="2">
    <source>
        <dbReference type="Proteomes" id="UP000194127"/>
    </source>
</evidence>
<reference evidence="1 2" key="1">
    <citation type="submission" date="2017-04" db="EMBL/GenBank/DDBJ databases">
        <title>Genome Sequence of the Model Brown-Rot Fungus Postia placenta SB12.</title>
        <authorList>
            <consortium name="DOE Joint Genome Institute"/>
            <person name="Gaskell J."/>
            <person name="Kersten P."/>
            <person name="Larrondo L.F."/>
            <person name="Canessa P."/>
            <person name="Martinez D."/>
            <person name="Hibbett D."/>
            <person name="Schmoll M."/>
            <person name="Kubicek C.P."/>
            <person name="Martinez A.T."/>
            <person name="Yadav J."/>
            <person name="Master E."/>
            <person name="Magnuson J.K."/>
            <person name="James T."/>
            <person name="Yaver D."/>
            <person name="Berka R."/>
            <person name="Labutti K."/>
            <person name="Lipzen A."/>
            <person name="Aerts A."/>
            <person name="Barry K."/>
            <person name="Henrissat B."/>
            <person name="Blanchette R."/>
            <person name="Grigoriev I."/>
            <person name="Cullen D."/>
        </authorList>
    </citation>
    <scope>NUCLEOTIDE SEQUENCE [LARGE SCALE GENOMIC DNA]</scope>
    <source>
        <strain evidence="1 2">MAD-698-R-SB12</strain>
    </source>
</reference>
<accession>A0A1X6ND20</accession>
<name>A0A1X6ND20_9APHY</name>
<dbReference type="GeneID" id="36321739"/>
<protein>
    <recommendedName>
        <fullName evidence="3">F-box domain-containing protein</fullName>
    </recommendedName>
</protein>
<organism evidence="1 2">
    <name type="scientific">Postia placenta MAD-698-R-SB12</name>
    <dbReference type="NCBI Taxonomy" id="670580"/>
    <lineage>
        <taxon>Eukaryota</taxon>
        <taxon>Fungi</taxon>
        <taxon>Dikarya</taxon>
        <taxon>Basidiomycota</taxon>
        <taxon>Agaricomycotina</taxon>
        <taxon>Agaricomycetes</taxon>
        <taxon>Polyporales</taxon>
        <taxon>Adustoporiaceae</taxon>
        <taxon>Rhodonia</taxon>
    </lineage>
</organism>
<sequence length="319" mass="33933">MASTDIAPLVFSNLPTELVRDIFEHAAVSDKATARALTLVSSAVRHWTEPILYHTVVLSTSRGLRSFLASISNKPAGFVSTRVEHLGIFALGPVQSIDRVLNACRGVRSLACGFHMPGYKQMLGCDALQAMKGSREQHLLGLSCRDGWDTGLVAPSVTHLRIHLTSFDTGAPNAPFGFAFGTGNPTESDWERLATLSSLTHLAIVYRSSATPPAAVLPALQRLLSLKDNAPPAINPPQLKLILVQVLGGATGDKQPEAPVDVINSAAVEEGGSALRIVAENAPSSVVRQWESAVRGGPGIWDGAEDVVRKRLASIKQSL</sequence>
<dbReference type="AlphaFoldDB" id="A0A1X6ND20"/>